<evidence type="ECO:0000313" key="2">
    <source>
        <dbReference type="Proteomes" id="UP001597011"/>
    </source>
</evidence>
<name>A0ABW3BWT8_9FLAO</name>
<accession>A0ABW3BWT8</accession>
<comment type="caution">
    <text evidence="1">The sequence shown here is derived from an EMBL/GenBank/DDBJ whole genome shotgun (WGS) entry which is preliminary data.</text>
</comment>
<sequence length="256" mass="30646">TFDKMRIFIIFILLLFSNSSFSQNKNELKADYEMQGYFKDYSEFNLDALKRKKFNVIRQIDPRRTGFRFERQIDAGVTESNYDISIEYVEGEWMNYKEYKVHVFSKNDSIFGIINYDTYREKTNYYFDFAKLQNYLDYHNEFYQSNLTRKDFISQILADHIYGYVCGEAPVIYEVPRYDDLKFDKKRNISKFRDWLKSFSPELQTYGVDALKYLEKNKGIQLTALDEKLILNIKKRNSTLNTCSGCLIGLYEKAFE</sequence>
<dbReference type="Proteomes" id="UP001597011">
    <property type="component" value="Unassembled WGS sequence"/>
</dbReference>
<protein>
    <submittedName>
        <fullName evidence="1">Uncharacterized protein</fullName>
    </submittedName>
</protein>
<dbReference type="EMBL" id="JBHTIB010000055">
    <property type="protein sequence ID" value="MFD0837556.1"/>
    <property type="molecule type" value="Genomic_DNA"/>
</dbReference>
<gene>
    <name evidence="1" type="ORF">ACFQ0I_17395</name>
</gene>
<feature type="non-terminal residue" evidence="1">
    <location>
        <position position="1"/>
    </location>
</feature>
<proteinExistence type="predicted"/>
<reference evidence="2" key="1">
    <citation type="journal article" date="2019" name="Int. J. Syst. Evol. Microbiol.">
        <title>The Global Catalogue of Microorganisms (GCM) 10K type strain sequencing project: providing services to taxonomists for standard genome sequencing and annotation.</title>
        <authorList>
            <consortium name="The Broad Institute Genomics Platform"/>
            <consortium name="The Broad Institute Genome Sequencing Center for Infectious Disease"/>
            <person name="Wu L."/>
            <person name="Ma J."/>
        </authorList>
    </citation>
    <scope>NUCLEOTIDE SEQUENCE [LARGE SCALE GENOMIC DNA]</scope>
    <source>
        <strain evidence="2">CCUG 60529</strain>
    </source>
</reference>
<dbReference type="RefSeq" id="WP_379944263.1">
    <property type="nucleotide sequence ID" value="NZ_JBHTIB010000055.1"/>
</dbReference>
<organism evidence="1 2">
    <name type="scientific">Mariniflexile aquimaris</name>
    <dbReference type="NCBI Taxonomy" id="881009"/>
    <lineage>
        <taxon>Bacteria</taxon>
        <taxon>Pseudomonadati</taxon>
        <taxon>Bacteroidota</taxon>
        <taxon>Flavobacteriia</taxon>
        <taxon>Flavobacteriales</taxon>
        <taxon>Flavobacteriaceae</taxon>
        <taxon>Mariniflexile</taxon>
    </lineage>
</organism>
<evidence type="ECO:0000313" key="1">
    <source>
        <dbReference type="EMBL" id="MFD0837556.1"/>
    </source>
</evidence>
<keyword evidence="2" id="KW-1185">Reference proteome</keyword>